<comment type="caution">
    <text evidence="1">The sequence shown here is derived from an EMBL/GenBank/DDBJ whole genome shotgun (WGS) entry which is preliminary data.</text>
</comment>
<dbReference type="AlphaFoldDB" id="A0A9P4Q5S4"/>
<evidence type="ECO:0000313" key="1">
    <source>
        <dbReference type="EMBL" id="KAF2719828.1"/>
    </source>
</evidence>
<protein>
    <submittedName>
        <fullName evidence="1">Uncharacterized protein</fullName>
    </submittedName>
</protein>
<organism evidence="1 2">
    <name type="scientific">Polychaeton citri CBS 116435</name>
    <dbReference type="NCBI Taxonomy" id="1314669"/>
    <lineage>
        <taxon>Eukaryota</taxon>
        <taxon>Fungi</taxon>
        <taxon>Dikarya</taxon>
        <taxon>Ascomycota</taxon>
        <taxon>Pezizomycotina</taxon>
        <taxon>Dothideomycetes</taxon>
        <taxon>Dothideomycetidae</taxon>
        <taxon>Capnodiales</taxon>
        <taxon>Capnodiaceae</taxon>
        <taxon>Polychaeton</taxon>
    </lineage>
</organism>
<proteinExistence type="predicted"/>
<evidence type="ECO:0000313" key="2">
    <source>
        <dbReference type="Proteomes" id="UP000799441"/>
    </source>
</evidence>
<reference evidence="1" key="1">
    <citation type="journal article" date="2020" name="Stud. Mycol.">
        <title>101 Dothideomycetes genomes: a test case for predicting lifestyles and emergence of pathogens.</title>
        <authorList>
            <person name="Haridas S."/>
            <person name="Albert R."/>
            <person name="Binder M."/>
            <person name="Bloem J."/>
            <person name="Labutti K."/>
            <person name="Salamov A."/>
            <person name="Andreopoulos B."/>
            <person name="Baker S."/>
            <person name="Barry K."/>
            <person name="Bills G."/>
            <person name="Bluhm B."/>
            <person name="Cannon C."/>
            <person name="Castanera R."/>
            <person name="Culley D."/>
            <person name="Daum C."/>
            <person name="Ezra D."/>
            <person name="Gonzalez J."/>
            <person name="Henrissat B."/>
            <person name="Kuo A."/>
            <person name="Liang C."/>
            <person name="Lipzen A."/>
            <person name="Lutzoni F."/>
            <person name="Magnuson J."/>
            <person name="Mondo S."/>
            <person name="Nolan M."/>
            <person name="Ohm R."/>
            <person name="Pangilinan J."/>
            <person name="Park H.-J."/>
            <person name="Ramirez L."/>
            <person name="Alfaro M."/>
            <person name="Sun H."/>
            <person name="Tritt A."/>
            <person name="Yoshinaga Y."/>
            <person name="Zwiers L.-H."/>
            <person name="Turgeon B."/>
            <person name="Goodwin S."/>
            <person name="Spatafora J."/>
            <person name="Crous P."/>
            <person name="Grigoriev I."/>
        </authorList>
    </citation>
    <scope>NUCLEOTIDE SEQUENCE</scope>
    <source>
        <strain evidence="1">CBS 116435</strain>
    </source>
</reference>
<dbReference type="Proteomes" id="UP000799441">
    <property type="component" value="Unassembled WGS sequence"/>
</dbReference>
<gene>
    <name evidence="1" type="ORF">K431DRAFT_105027</name>
</gene>
<sequence length="209" mass="23886">MRSRRRRGSDRPLPNPFRTSHWTPERYLHALCRDPRFPFSTRLPFVTCVFQDPKRTPIPPSSVCSGSADWEGRQAFSPSLSLSLSNRPPSRSRSLRTWHPKEAHLLPHRCSLWLHPPSILPTPIACLYHVNPHCSPSRTVHTTTTTALLHLCISYCCYCYCSCYWLCSTRKRARLFSLSSRPLSPPSPTTNLTIASVDFRTMRHCGVLA</sequence>
<dbReference type="EMBL" id="MU003806">
    <property type="protein sequence ID" value="KAF2719828.1"/>
    <property type="molecule type" value="Genomic_DNA"/>
</dbReference>
<accession>A0A9P4Q5S4</accession>
<name>A0A9P4Q5S4_9PEZI</name>
<keyword evidence="2" id="KW-1185">Reference proteome</keyword>